<dbReference type="Pfam" id="PF00933">
    <property type="entry name" value="Glyco_hydro_3"/>
    <property type="match status" value="1"/>
</dbReference>
<protein>
    <recommendedName>
        <fullName evidence="9">Periplasmic beta-glucosidase</fullName>
        <ecNumber evidence="4">3.2.1.21</ecNumber>
    </recommendedName>
</protein>
<evidence type="ECO:0000313" key="13">
    <source>
        <dbReference type="Proteomes" id="UP000294848"/>
    </source>
</evidence>
<evidence type="ECO:0000256" key="9">
    <source>
        <dbReference type="ARBA" id="ARBA00067498"/>
    </source>
</evidence>
<dbReference type="PANTHER" id="PTHR30620:SF16">
    <property type="entry name" value="LYSOSOMAL BETA GLUCOSIDASE"/>
    <property type="match status" value="1"/>
</dbReference>
<keyword evidence="5" id="KW-0732">Signal</keyword>
<dbReference type="GO" id="GO:0042597">
    <property type="term" value="C:periplasmic space"/>
    <property type="evidence" value="ECO:0007669"/>
    <property type="project" value="UniProtKB-SubCell"/>
</dbReference>
<dbReference type="EC" id="3.2.1.21" evidence="4"/>
<dbReference type="SMART" id="SM01217">
    <property type="entry name" value="Fn3_like"/>
    <property type="match status" value="1"/>
</dbReference>
<evidence type="ECO:0000313" key="12">
    <source>
        <dbReference type="EMBL" id="TDN98401.1"/>
    </source>
</evidence>
<dbReference type="Gene3D" id="3.20.20.300">
    <property type="entry name" value="Glycoside hydrolase, family 3, N-terminal domain"/>
    <property type="match status" value="1"/>
</dbReference>
<evidence type="ECO:0000256" key="5">
    <source>
        <dbReference type="ARBA" id="ARBA00022729"/>
    </source>
</evidence>
<dbReference type="GO" id="GO:0008422">
    <property type="term" value="F:beta-glucosidase activity"/>
    <property type="evidence" value="ECO:0007669"/>
    <property type="project" value="UniProtKB-EC"/>
</dbReference>
<dbReference type="Proteomes" id="UP000294848">
    <property type="component" value="Unassembled WGS sequence"/>
</dbReference>
<dbReference type="SUPFAM" id="SSF51445">
    <property type="entry name" value="(Trans)glycosidases"/>
    <property type="match status" value="1"/>
</dbReference>
<dbReference type="NCBIfam" id="NF011678">
    <property type="entry name" value="PRK15098.1"/>
    <property type="match status" value="1"/>
</dbReference>
<evidence type="ECO:0000256" key="8">
    <source>
        <dbReference type="ARBA" id="ARBA00023295"/>
    </source>
</evidence>
<comment type="subcellular location">
    <subcellularLocation>
        <location evidence="2">Periplasm</location>
    </subcellularLocation>
</comment>
<dbReference type="RefSeq" id="WP_133466188.1">
    <property type="nucleotide sequence ID" value="NZ_SNWI01000008.1"/>
</dbReference>
<dbReference type="PRINTS" id="PR00133">
    <property type="entry name" value="GLHYDRLASE3"/>
</dbReference>
<evidence type="ECO:0000256" key="10">
    <source>
        <dbReference type="RuleBase" id="RU361161"/>
    </source>
</evidence>
<gene>
    <name evidence="12" type="ORF">DET52_108189</name>
</gene>
<dbReference type="PROSITE" id="PS51257">
    <property type="entry name" value="PROKAR_LIPOPROTEIN"/>
    <property type="match status" value="1"/>
</dbReference>
<dbReference type="InterPro" id="IPR019800">
    <property type="entry name" value="Glyco_hydro_3_AS"/>
</dbReference>
<evidence type="ECO:0000256" key="1">
    <source>
        <dbReference type="ARBA" id="ARBA00000448"/>
    </source>
</evidence>
<organism evidence="12 13">
    <name type="scientific">Sunxiuqinia elliptica</name>
    <dbReference type="NCBI Taxonomy" id="655355"/>
    <lineage>
        <taxon>Bacteria</taxon>
        <taxon>Pseudomonadati</taxon>
        <taxon>Bacteroidota</taxon>
        <taxon>Bacteroidia</taxon>
        <taxon>Marinilabiliales</taxon>
        <taxon>Prolixibacteraceae</taxon>
        <taxon>Sunxiuqinia</taxon>
    </lineage>
</organism>
<evidence type="ECO:0000256" key="6">
    <source>
        <dbReference type="ARBA" id="ARBA00022764"/>
    </source>
</evidence>
<evidence type="ECO:0000256" key="3">
    <source>
        <dbReference type="ARBA" id="ARBA00005336"/>
    </source>
</evidence>
<evidence type="ECO:0000256" key="7">
    <source>
        <dbReference type="ARBA" id="ARBA00022801"/>
    </source>
</evidence>
<dbReference type="FunFam" id="3.40.50.1700:FF:000004">
    <property type="entry name" value="Periplasmic beta-glucosidase"/>
    <property type="match status" value="1"/>
</dbReference>
<name>A0A4R6GSN8_9BACT</name>
<dbReference type="FunFam" id="2.60.40.10:FF:000495">
    <property type="entry name" value="Periplasmic beta-glucosidase"/>
    <property type="match status" value="1"/>
</dbReference>
<dbReference type="InterPro" id="IPR002772">
    <property type="entry name" value="Glyco_hydro_3_C"/>
</dbReference>
<evidence type="ECO:0000256" key="2">
    <source>
        <dbReference type="ARBA" id="ARBA00004418"/>
    </source>
</evidence>
<dbReference type="Pfam" id="PF14310">
    <property type="entry name" value="Fn3-like"/>
    <property type="match status" value="1"/>
</dbReference>
<dbReference type="OrthoDB" id="9805821at2"/>
<comment type="caution">
    <text evidence="12">The sequence shown here is derived from an EMBL/GenBank/DDBJ whole genome shotgun (WGS) entry which is preliminary data.</text>
</comment>
<dbReference type="EMBL" id="SNWI01000008">
    <property type="protein sequence ID" value="TDN98401.1"/>
    <property type="molecule type" value="Genomic_DNA"/>
</dbReference>
<comment type="catalytic activity">
    <reaction evidence="1">
        <text>Hydrolysis of terminal, non-reducing beta-D-glucosyl residues with release of beta-D-glucose.</text>
        <dbReference type="EC" id="3.2.1.21"/>
    </reaction>
</comment>
<comment type="similarity">
    <text evidence="3 10">Belongs to the glycosyl hydrolase 3 family.</text>
</comment>
<dbReference type="InterPro" id="IPR051915">
    <property type="entry name" value="Cellulose_Degrad_GH3"/>
</dbReference>
<dbReference type="Gene3D" id="3.40.50.1700">
    <property type="entry name" value="Glycoside hydrolase family 3 C-terminal domain"/>
    <property type="match status" value="1"/>
</dbReference>
<keyword evidence="7 10" id="KW-0378">Hydrolase</keyword>
<dbReference type="InterPro" id="IPR017853">
    <property type="entry name" value="GH"/>
</dbReference>
<evidence type="ECO:0000256" key="4">
    <source>
        <dbReference type="ARBA" id="ARBA00012744"/>
    </source>
</evidence>
<dbReference type="InterPro" id="IPR001764">
    <property type="entry name" value="Glyco_hydro_3_N"/>
</dbReference>
<evidence type="ECO:0000259" key="11">
    <source>
        <dbReference type="SMART" id="SM01217"/>
    </source>
</evidence>
<feature type="domain" description="Fibronectin type III-like" evidence="11">
    <location>
        <begin position="692"/>
        <end position="761"/>
    </location>
</feature>
<dbReference type="AlphaFoldDB" id="A0A4R6GSN8"/>
<keyword evidence="8 10" id="KW-0326">Glycosidase</keyword>
<dbReference type="PROSITE" id="PS00775">
    <property type="entry name" value="GLYCOSYL_HYDROL_F3"/>
    <property type="match status" value="1"/>
</dbReference>
<dbReference type="InterPro" id="IPR013783">
    <property type="entry name" value="Ig-like_fold"/>
</dbReference>
<accession>A0A4R6GSN8</accession>
<dbReference type="FunFam" id="3.20.20.300:FF:000005">
    <property type="entry name" value="Periplasmic beta-glucosidase"/>
    <property type="match status" value="1"/>
</dbReference>
<dbReference type="PANTHER" id="PTHR30620">
    <property type="entry name" value="PERIPLASMIC BETA-GLUCOSIDASE-RELATED"/>
    <property type="match status" value="1"/>
</dbReference>
<dbReference type="GO" id="GO:0009251">
    <property type="term" value="P:glucan catabolic process"/>
    <property type="evidence" value="ECO:0007669"/>
    <property type="project" value="TreeGrafter"/>
</dbReference>
<reference evidence="12 13" key="1">
    <citation type="submission" date="2019-03" db="EMBL/GenBank/DDBJ databases">
        <title>Freshwater and sediment microbial communities from various areas in North America, analyzing microbe dynamics in response to fracking.</title>
        <authorList>
            <person name="Lamendella R."/>
        </authorList>
    </citation>
    <scope>NUCLEOTIDE SEQUENCE [LARGE SCALE GENOMIC DNA]</scope>
    <source>
        <strain evidence="12 13">114D</strain>
    </source>
</reference>
<dbReference type="SUPFAM" id="SSF52279">
    <property type="entry name" value="Beta-D-glucan exohydrolase, C-terminal domain"/>
    <property type="match status" value="1"/>
</dbReference>
<dbReference type="Gene3D" id="2.60.40.10">
    <property type="entry name" value="Immunoglobulins"/>
    <property type="match status" value="1"/>
</dbReference>
<dbReference type="InterPro" id="IPR036962">
    <property type="entry name" value="Glyco_hydro_3_N_sf"/>
</dbReference>
<keyword evidence="6" id="KW-0574">Periplasm</keyword>
<sequence length="773" mass="85754">MLNKIIYKGTLAVSLLAVVACSQPKEYKTMWKSYSGDPVIEHKVDSVLSLMTLDEKIGQMNQYSGNFAPTGEVSDNKSGEYLKKGMIGSTFNVFGADYVRMLQEQNMKHSRLKIPMLFAADVIHGLETTFPIPLAEACSWDLELMEATARAAAEEATASGVAWNFAPMIDIARDPRWGRVMEGAGEDVYLGSLVAQARVRGFQGIDHYTELDKGNTMIACAKHFVAYGAAQAGRDYHTTDISEHTLHETYFPPFQAAINEGVGSFMTAFNDLNGVPCTGNKYLYTDILRKQWDFKGLVVTDYTAIMELIAHGYAQDLKHGAELSLNAGIDMDMISEAFVGHLRELVEEGKVSEAQIDVAVARILEMKFLLGLFDDPYRYCDAQREKEEIMSQDKLELAHKAAQGSIVLLKNENNVLPLDKKSAKRVALIGPFVDERESLNGEWAMKGDRKKSVTLREGLNAKYAGSNVKFNYAEGTKLPLLDRRTQKITPVNSADQNGFAQAVRVARNSDVVLVAMGENFHWSGEAASRTDITLPGNQRELLKELKKTGKPIVLVLFNGRPLDLSWEAENVDAIVEAWFPGIMAGHAVADVIAGDYNPSAKLVMTFPRNVGQIPIFYNAKNTGRPYNSERPADYRSSYIDVENTPLYPFGYGLSYTNFEYSNLKLDKDSFSKGGSIKASVEVANTGNFDGEEIVQLYIQDITASVTRPVKELKDFQKVALKKGERKTIEFTIDEKTIEFLGLDLKPVAESGDFNLWIGASSADESNHANFKYN</sequence>
<dbReference type="InterPro" id="IPR036881">
    <property type="entry name" value="Glyco_hydro_3_C_sf"/>
</dbReference>
<proteinExistence type="inferred from homology"/>
<dbReference type="InterPro" id="IPR026891">
    <property type="entry name" value="Fn3-like"/>
</dbReference>
<dbReference type="Pfam" id="PF01915">
    <property type="entry name" value="Glyco_hydro_3_C"/>
    <property type="match status" value="1"/>
</dbReference>